<organism evidence="1">
    <name type="scientific">marine sediment metagenome</name>
    <dbReference type="NCBI Taxonomy" id="412755"/>
    <lineage>
        <taxon>unclassified sequences</taxon>
        <taxon>metagenomes</taxon>
        <taxon>ecological metagenomes</taxon>
    </lineage>
</organism>
<dbReference type="AlphaFoldDB" id="X1CUA8"/>
<gene>
    <name evidence="1" type="ORF">S01H4_41093</name>
</gene>
<comment type="caution">
    <text evidence="1">The sequence shown here is derived from an EMBL/GenBank/DDBJ whole genome shotgun (WGS) entry which is preliminary data.</text>
</comment>
<dbReference type="EMBL" id="BART01022451">
    <property type="protein sequence ID" value="GAG96532.1"/>
    <property type="molecule type" value="Genomic_DNA"/>
</dbReference>
<reference evidence="1" key="1">
    <citation type="journal article" date="2014" name="Front. Microbiol.">
        <title>High frequency of phylogenetically diverse reductive dehalogenase-homologous genes in deep subseafloor sedimentary metagenomes.</title>
        <authorList>
            <person name="Kawai M."/>
            <person name="Futagami T."/>
            <person name="Toyoda A."/>
            <person name="Takaki Y."/>
            <person name="Nishi S."/>
            <person name="Hori S."/>
            <person name="Arai W."/>
            <person name="Tsubouchi T."/>
            <person name="Morono Y."/>
            <person name="Uchiyama I."/>
            <person name="Ito T."/>
            <person name="Fujiyama A."/>
            <person name="Inagaki F."/>
            <person name="Takami H."/>
        </authorList>
    </citation>
    <scope>NUCLEOTIDE SEQUENCE</scope>
    <source>
        <strain evidence="1">Expedition CK06-06</strain>
    </source>
</reference>
<evidence type="ECO:0000313" key="1">
    <source>
        <dbReference type="EMBL" id="GAG96532.1"/>
    </source>
</evidence>
<proteinExistence type="predicted"/>
<feature type="non-terminal residue" evidence="1">
    <location>
        <position position="1"/>
    </location>
</feature>
<accession>X1CUA8</accession>
<sequence length="37" mass="4134">ENTRWNQAKDKIGKLGGASIEIWIALLIELAKKQLAL</sequence>
<protein>
    <submittedName>
        <fullName evidence="1">Uncharacterized protein</fullName>
    </submittedName>
</protein>
<name>X1CUA8_9ZZZZ</name>